<evidence type="ECO:0000313" key="1">
    <source>
        <dbReference type="Proteomes" id="UP000887563"/>
    </source>
</evidence>
<dbReference type="Proteomes" id="UP000887563">
    <property type="component" value="Unplaced"/>
</dbReference>
<protein>
    <submittedName>
        <fullName evidence="2">Uncharacterized protein</fullName>
    </submittedName>
</protein>
<dbReference type="AlphaFoldDB" id="A0A914L4V4"/>
<sequence length="56" mass="6828">MSLDEIQRNVPIKPQQLFFHSELLKPEIELFKDQFERNERFKEFDGLIKANHRVNN</sequence>
<name>A0A914L4V4_MELIC</name>
<evidence type="ECO:0000313" key="2">
    <source>
        <dbReference type="WBParaSite" id="Minc3s00262g08884"/>
    </source>
</evidence>
<keyword evidence="1" id="KW-1185">Reference proteome</keyword>
<dbReference type="WBParaSite" id="Minc3s00262g08884">
    <property type="protein sequence ID" value="Minc3s00262g08884"/>
    <property type="gene ID" value="Minc3s00262g08884"/>
</dbReference>
<proteinExistence type="predicted"/>
<reference evidence="2" key="1">
    <citation type="submission" date="2022-11" db="UniProtKB">
        <authorList>
            <consortium name="WormBaseParasite"/>
        </authorList>
    </citation>
    <scope>IDENTIFICATION</scope>
</reference>
<organism evidence="1 2">
    <name type="scientific">Meloidogyne incognita</name>
    <name type="common">Southern root-knot nematode worm</name>
    <name type="synonym">Oxyuris incognita</name>
    <dbReference type="NCBI Taxonomy" id="6306"/>
    <lineage>
        <taxon>Eukaryota</taxon>
        <taxon>Metazoa</taxon>
        <taxon>Ecdysozoa</taxon>
        <taxon>Nematoda</taxon>
        <taxon>Chromadorea</taxon>
        <taxon>Rhabditida</taxon>
        <taxon>Tylenchina</taxon>
        <taxon>Tylenchomorpha</taxon>
        <taxon>Tylenchoidea</taxon>
        <taxon>Meloidogynidae</taxon>
        <taxon>Meloidogyninae</taxon>
        <taxon>Meloidogyne</taxon>
        <taxon>Meloidogyne incognita group</taxon>
    </lineage>
</organism>
<accession>A0A914L4V4</accession>